<keyword evidence="4" id="KW-0012">Acyltransferase</keyword>
<feature type="transmembrane region" description="Helical" evidence="2">
    <location>
        <begin position="130"/>
        <end position="150"/>
    </location>
</feature>
<organism evidence="4 5">
    <name type="scientific">Nonomuraea montanisoli</name>
    <dbReference type="NCBI Taxonomy" id="2741721"/>
    <lineage>
        <taxon>Bacteria</taxon>
        <taxon>Bacillati</taxon>
        <taxon>Actinomycetota</taxon>
        <taxon>Actinomycetes</taxon>
        <taxon>Streptosporangiales</taxon>
        <taxon>Streptosporangiaceae</taxon>
        <taxon>Nonomuraea</taxon>
    </lineage>
</organism>
<keyword evidence="5" id="KW-1185">Reference proteome</keyword>
<sequence length="432" mass="44598">MRRVAAASPSPRASGLTPAGRLPGWVRRVDAATPADRDRGADGLRALAILGVVLGHWLVTALVADSGTLRVASPLRHLPWLAPVSWIFQTMALFFLVGGWTAAAGHASARARGDSYGRWLRRRMARLCRPLIPLAAVWGVAVVVMLASGADVGTVRALAKLVWSPLWFLLVFAVLTAATPVAVRLSPVWPLAVVAGTDLVRFGLDGPAWVGWVNVAAGWLVPYCLGASWAGGRMPGRWAGWALLIGGAAVTALLVLRAGYPASMVGVPGARVSNQSPPTLAAVTFGLAQSGAALLLLGPLRRALSSRPVAWAVVALANLSAMTIYLWHQTAMIAVTGLGMLAGTPLPGLHTVPGSAAWVAARLAWLPVFGGVLVVYVAVFRSAEGRAEGRSVGGRAEGRSAEGRAAGRSVGGRAAARSAEGRAAGRAAQGSA</sequence>
<feature type="transmembrane region" description="Helical" evidence="2">
    <location>
        <begin position="210"/>
        <end position="231"/>
    </location>
</feature>
<dbReference type="GO" id="GO:0016747">
    <property type="term" value="F:acyltransferase activity, transferring groups other than amino-acyl groups"/>
    <property type="evidence" value="ECO:0007669"/>
    <property type="project" value="InterPro"/>
</dbReference>
<feature type="region of interest" description="Disordered" evidence="1">
    <location>
        <begin position="390"/>
        <end position="432"/>
    </location>
</feature>
<keyword evidence="4" id="KW-0808">Transferase</keyword>
<feature type="transmembrane region" description="Helical" evidence="2">
    <location>
        <begin position="356"/>
        <end position="380"/>
    </location>
</feature>
<feature type="transmembrane region" description="Helical" evidence="2">
    <location>
        <begin position="84"/>
        <end position="109"/>
    </location>
</feature>
<dbReference type="AlphaFoldDB" id="A0A7Y6M8H9"/>
<dbReference type="InterPro" id="IPR002656">
    <property type="entry name" value="Acyl_transf_3_dom"/>
</dbReference>
<reference evidence="4 5" key="1">
    <citation type="submission" date="2020-06" db="EMBL/GenBank/DDBJ databases">
        <title>Nonomuraea sp. SMC257, a novel actinomycete isolated from soil.</title>
        <authorList>
            <person name="Chanama M."/>
        </authorList>
    </citation>
    <scope>NUCLEOTIDE SEQUENCE [LARGE SCALE GENOMIC DNA]</scope>
    <source>
        <strain evidence="4 5">SMC257</strain>
    </source>
</reference>
<accession>A0A7Y6M8H9</accession>
<feature type="transmembrane region" description="Helical" evidence="2">
    <location>
        <begin position="46"/>
        <end position="64"/>
    </location>
</feature>
<feature type="transmembrane region" description="Helical" evidence="2">
    <location>
        <begin position="280"/>
        <end position="297"/>
    </location>
</feature>
<feature type="domain" description="Acyltransferase 3" evidence="3">
    <location>
        <begin position="40"/>
        <end position="376"/>
    </location>
</feature>
<gene>
    <name evidence="4" type="ORF">HTZ77_41195</name>
</gene>
<keyword evidence="2" id="KW-1133">Transmembrane helix</keyword>
<feature type="transmembrane region" description="Helical" evidence="2">
    <location>
        <begin position="238"/>
        <end position="260"/>
    </location>
</feature>
<name>A0A7Y6M8H9_9ACTN</name>
<evidence type="ECO:0000256" key="2">
    <source>
        <dbReference type="SAM" id="Phobius"/>
    </source>
</evidence>
<comment type="caution">
    <text evidence="4">The sequence shown here is derived from an EMBL/GenBank/DDBJ whole genome shotgun (WGS) entry which is preliminary data.</text>
</comment>
<feature type="compositionally biased region" description="Low complexity" evidence="1">
    <location>
        <begin position="403"/>
        <end position="432"/>
    </location>
</feature>
<dbReference type="EMBL" id="JABWGN010000023">
    <property type="protein sequence ID" value="NUW37775.1"/>
    <property type="molecule type" value="Genomic_DNA"/>
</dbReference>
<evidence type="ECO:0000313" key="5">
    <source>
        <dbReference type="Proteomes" id="UP000586042"/>
    </source>
</evidence>
<dbReference type="Pfam" id="PF01757">
    <property type="entry name" value="Acyl_transf_3"/>
    <property type="match status" value="1"/>
</dbReference>
<feature type="transmembrane region" description="Helical" evidence="2">
    <location>
        <begin position="162"/>
        <end position="181"/>
    </location>
</feature>
<proteinExistence type="predicted"/>
<keyword evidence="2" id="KW-0812">Transmembrane</keyword>
<evidence type="ECO:0000256" key="1">
    <source>
        <dbReference type="SAM" id="MobiDB-lite"/>
    </source>
</evidence>
<keyword evidence="2" id="KW-0472">Membrane</keyword>
<dbReference type="Proteomes" id="UP000586042">
    <property type="component" value="Unassembled WGS sequence"/>
</dbReference>
<evidence type="ECO:0000259" key="3">
    <source>
        <dbReference type="Pfam" id="PF01757"/>
    </source>
</evidence>
<evidence type="ECO:0000313" key="4">
    <source>
        <dbReference type="EMBL" id="NUW37775.1"/>
    </source>
</evidence>
<protein>
    <submittedName>
        <fullName evidence="4">Acyltransferase</fullName>
    </submittedName>
</protein>
<feature type="transmembrane region" description="Helical" evidence="2">
    <location>
        <begin position="188"/>
        <end position="204"/>
    </location>
</feature>
<feature type="transmembrane region" description="Helical" evidence="2">
    <location>
        <begin position="309"/>
        <end position="328"/>
    </location>
</feature>